<evidence type="ECO:0000256" key="4">
    <source>
        <dbReference type="ARBA" id="ARBA00022741"/>
    </source>
</evidence>
<sequence>MTTNILKVQQLSVAYGGIQAVKGIDLEVNEGELVTLIGANGAGKTTTLKAITGTLPASRVEGHIEYLGQPLKGKKSFELVKDKLAMVPEGRGVFTRMSIQENLLMGAYTSDDKGQIAADIDKWFAVFPRLKERAAQMAGTLSGGEQQMLAMARALMSHPKLLLLDEPSMGLSPIMVEKIFEVIRNVSAQGITILLVEQNAKLALEAAHRGYVMESGLITMQGQAQQMLDDPRVKAAYLGEG</sequence>
<dbReference type="SUPFAM" id="SSF52540">
    <property type="entry name" value="P-loop containing nucleoside triphosphate hydrolases"/>
    <property type="match status" value="1"/>
</dbReference>
<evidence type="ECO:0000256" key="3">
    <source>
        <dbReference type="ARBA" id="ARBA00022475"/>
    </source>
</evidence>
<dbReference type="InterPro" id="IPR027417">
    <property type="entry name" value="P-loop_NTPase"/>
</dbReference>
<evidence type="ECO:0000256" key="2">
    <source>
        <dbReference type="ARBA" id="ARBA00022448"/>
    </source>
</evidence>
<keyword evidence="4" id="KW-0547">Nucleotide-binding</keyword>
<dbReference type="InterPro" id="IPR030660">
    <property type="entry name" value="ABC_branched_ATPase_LivF/BraG"/>
</dbReference>
<dbReference type="KEGG" id="hse:Hsero_1191"/>
<proteinExistence type="inferred from homology"/>
<keyword evidence="6" id="KW-0029">Amino-acid transport</keyword>
<evidence type="ECO:0000313" key="10">
    <source>
        <dbReference type="Proteomes" id="UP000000329"/>
    </source>
</evidence>
<dbReference type="HOGENOM" id="CLU_000604_1_2_4"/>
<dbReference type="Gene3D" id="3.40.50.300">
    <property type="entry name" value="P-loop containing nucleotide triphosphate hydrolases"/>
    <property type="match status" value="1"/>
</dbReference>
<keyword evidence="3" id="KW-1003">Cell membrane</keyword>
<dbReference type="GO" id="GO:0015658">
    <property type="term" value="F:branched-chain amino acid transmembrane transporter activity"/>
    <property type="evidence" value="ECO:0007669"/>
    <property type="project" value="InterPro"/>
</dbReference>
<evidence type="ECO:0000259" key="7">
    <source>
        <dbReference type="PROSITE" id="PS50893"/>
    </source>
</evidence>
<dbReference type="CDD" id="cd03224">
    <property type="entry name" value="ABC_TM1139_LivF_branched"/>
    <property type="match status" value="1"/>
</dbReference>
<dbReference type="KEGG" id="hse:Hsero_0180"/>
<dbReference type="EMBL" id="CP002039">
    <property type="protein sequence ID" value="ADJ62708.1"/>
    <property type="molecule type" value="Genomic_DNA"/>
</dbReference>
<comment type="similarity">
    <text evidence="1">Belongs to the ABC transporter superfamily.</text>
</comment>
<dbReference type="PROSITE" id="PS00211">
    <property type="entry name" value="ABC_TRANSPORTER_1"/>
    <property type="match status" value="1"/>
</dbReference>
<dbReference type="AlphaFoldDB" id="D8IUY7"/>
<dbReference type="PANTHER" id="PTHR43820:SF4">
    <property type="entry name" value="HIGH-AFFINITY BRANCHED-CHAIN AMINO ACID TRANSPORT ATP-BINDING PROTEIN LIVF"/>
    <property type="match status" value="1"/>
</dbReference>
<accession>D8IUY7</accession>
<dbReference type="GO" id="GO:0005524">
    <property type="term" value="F:ATP binding"/>
    <property type="evidence" value="ECO:0007669"/>
    <property type="project" value="UniProtKB-KW"/>
</dbReference>
<gene>
    <name evidence="8" type="primary">livF</name>
    <name evidence="8" type="ordered locus">Hsero_0180</name>
    <name evidence="9" type="ordered locus">Hsero_1191</name>
</gene>
<dbReference type="RefSeq" id="WP_013232228.1">
    <property type="nucleotide sequence ID" value="NC_014323.1"/>
</dbReference>
<name>D8IUY7_HERSS</name>
<evidence type="ECO:0000256" key="5">
    <source>
        <dbReference type="ARBA" id="ARBA00022840"/>
    </source>
</evidence>
<evidence type="ECO:0000313" key="9">
    <source>
        <dbReference type="EMBL" id="ADJ62708.1"/>
    </source>
</evidence>
<dbReference type="Pfam" id="PF00005">
    <property type="entry name" value="ABC_tran"/>
    <property type="match status" value="1"/>
</dbReference>
<dbReference type="InterPro" id="IPR003593">
    <property type="entry name" value="AAA+_ATPase"/>
</dbReference>
<dbReference type="InterPro" id="IPR052156">
    <property type="entry name" value="BCAA_Transport_ATP-bd_LivF"/>
</dbReference>
<dbReference type="GO" id="GO:0016887">
    <property type="term" value="F:ATP hydrolysis activity"/>
    <property type="evidence" value="ECO:0007669"/>
    <property type="project" value="InterPro"/>
</dbReference>
<dbReference type="InterPro" id="IPR017871">
    <property type="entry name" value="ABC_transporter-like_CS"/>
</dbReference>
<dbReference type="eggNOG" id="COG0410">
    <property type="taxonomic scope" value="Bacteria"/>
</dbReference>
<evidence type="ECO:0000256" key="6">
    <source>
        <dbReference type="ARBA" id="ARBA00022970"/>
    </source>
</evidence>
<organism evidence="8 10">
    <name type="scientific">Herbaspirillum seropedicae (strain SmR1)</name>
    <dbReference type="NCBI Taxonomy" id="757424"/>
    <lineage>
        <taxon>Bacteria</taxon>
        <taxon>Pseudomonadati</taxon>
        <taxon>Pseudomonadota</taxon>
        <taxon>Betaproteobacteria</taxon>
        <taxon>Burkholderiales</taxon>
        <taxon>Oxalobacteraceae</taxon>
        <taxon>Herbaspirillum</taxon>
    </lineage>
</organism>
<evidence type="ECO:0000256" key="1">
    <source>
        <dbReference type="ARBA" id="ARBA00005417"/>
    </source>
</evidence>
<dbReference type="SMART" id="SM00382">
    <property type="entry name" value="AAA"/>
    <property type="match status" value="1"/>
</dbReference>
<dbReference type="InterPro" id="IPR003439">
    <property type="entry name" value="ABC_transporter-like_ATP-bd"/>
</dbReference>
<dbReference type="GO" id="GO:0015807">
    <property type="term" value="P:L-amino acid transport"/>
    <property type="evidence" value="ECO:0007669"/>
    <property type="project" value="TreeGrafter"/>
</dbReference>
<dbReference type="STRING" id="757424.Hsero_0180"/>
<dbReference type="PIRSF" id="PIRSF039137">
    <property type="entry name" value="ABC_branched_ATPase"/>
    <property type="match status" value="1"/>
</dbReference>
<dbReference type="PANTHER" id="PTHR43820">
    <property type="entry name" value="HIGH-AFFINITY BRANCHED-CHAIN AMINO ACID TRANSPORT ATP-BINDING PROTEIN LIVF"/>
    <property type="match status" value="1"/>
</dbReference>
<keyword evidence="3" id="KW-0472">Membrane</keyword>
<dbReference type="Proteomes" id="UP000000329">
    <property type="component" value="Chromosome"/>
</dbReference>
<dbReference type="GeneID" id="29393035"/>
<evidence type="ECO:0000313" key="8">
    <source>
        <dbReference type="EMBL" id="ADJ61706.1"/>
    </source>
</evidence>
<dbReference type="OrthoDB" id="9776369at2"/>
<protein>
    <submittedName>
        <fullName evidence="8">ABC-type branched-chain amino acid transport system, ATPase component protein</fullName>
    </submittedName>
</protein>
<feature type="domain" description="ABC transporter" evidence="7">
    <location>
        <begin position="6"/>
        <end position="240"/>
    </location>
</feature>
<dbReference type="PROSITE" id="PS50893">
    <property type="entry name" value="ABC_TRANSPORTER_2"/>
    <property type="match status" value="1"/>
</dbReference>
<keyword evidence="10" id="KW-1185">Reference proteome</keyword>
<dbReference type="EMBL" id="CP002039">
    <property type="protein sequence ID" value="ADJ61706.1"/>
    <property type="molecule type" value="Genomic_DNA"/>
</dbReference>
<keyword evidence="5" id="KW-0067">ATP-binding</keyword>
<reference evidence="8 10" key="1">
    <citation type="submission" date="2010-04" db="EMBL/GenBank/DDBJ databases">
        <title>The genome of Herbaspirillum seropedicae SmR1, an endophytic, nitrogen-fixing, plant-growth promoting beta-Proteobacteria.</title>
        <authorList>
            <person name="Pedrosa F.O."/>
            <person name="Monteiro R.A."/>
            <person name="Wassem R."/>
            <person name="Cruz L.M."/>
            <person name="Ayub R.A."/>
            <person name="Colauto N.B."/>
            <person name="Fernandez M.A."/>
            <person name="Fungaro M.H.P."/>
            <person name="Grisard E.C."/>
            <person name="Hungria M."/>
            <person name="Madeira H.M.F."/>
            <person name="Nodari R.O."/>
            <person name="Osaku C.A."/>
            <person name="Petzl-Erler M.L."/>
            <person name="Terenzi H."/>
            <person name="Vieira L.G.E."/>
            <person name="Almeida M.I.M."/>
            <person name="Alves L.R."/>
            <person name="Arantes O.M.N."/>
            <person name="Balsanelli E."/>
            <person name="Barcellos F.G."/>
            <person name="Baura V.A."/>
            <person name="Binde D.R."/>
            <person name="Campo R.J."/>
            <person name="Chubatsu L.S."/>
            <person name="Chueire L.M.O."/>
            <person name="Ciferri R.R."/>
            <person name="Correa L.C."/>
            <person name="da Conceicao Silva J.L."/>
            <person name="Dabul A.N.G."/>
            <person name="Dambros B.P."/>
            <person name="Faoro H."/>
            <person name="Favetti A."/>
            <person name="Friedermann G."/>
            <person name="Furlaneto M.C."/>
            <person name="Gasques L.S."/>
            <person name="Gimenes C.C.T."/>
            <person name="Gioppo N.M.R."/>
            <person name="Glienke-Blanco C."/>
            <person name="Godoy L.P."/>
            <person name="Guerra M.P."/>
            <person name="Karp S."/>
            <person name="Kava-Cordeiro V."/>
            <person name="Margarido V.P."/>
            <person name="Mathioni S.M."/>
            <person name="Menck-Soares M.A."/>
            <person name="Murace N.K."/>
            <person name="Nicolas M.F."/>
            <person name="Oliveira C.E.C."/>
            <person name="Pagnan N.A.B."/>
            <person name="Pamphile J.A."/>
            <person name="Patussi E.V."/>
            <person name="Pereira L.F.P."/>
            <person name="Pereira-Ferrari L."/>
            <person name="Pinto F.G.S."/>
            <person name="Precoma C."/>
            <person name="Prioli A.J."/>
            <person name="Prioli S.M.A.P."/>
            <person name="Raittz R.T."/>
            <person name="Ramos H.J.O."/>
            <person name="Ribeiro E.M.S.F."/>
            <person name="Rigo L.U."/>
            <person name="Rocha C.L.M.S.C."/>
            <person name="Rocha S.N."/>
            <person name="Santos K."/>
            <person name="Satori D."/>
            <person name="Silva A.G."/>
            <person name="Simao R.C.G."/>
            <person name="Soares M.A.M."/>
            <person name="Souza E.M."/>
            <person name="Steffens M.B.R."/>
            <person name="Steindel M."/>
            <person name="Tadra-Sfeir M.Z."/>
            <person name="Takahashi E.K."/>
            <person name="Torres R.A."/>
            <person name="Valle J.S."/>
            <person name="Vernal J.I."/>
            <person name="Vilas-Boas L.A."/>
            <person name="Watanabe M.A.E."/>
            <person name="Weiss V.A."/>
            <person name="Yates M.A."/>
            <person name="Souza E.M."/>
        </authorList>
    </citation>
    <scope>NUCLEOTIDE SEQUENCE [LARGE SCALE GENOMIC DNA]</scope>
    <source>
        <strain evidence="8 10">SmR1</strain>
    </source>
</reference>
<keyword evidence="2" id="KW-0813">Transport</keyword>